<reference evidence="8 9" key="1">
    <citation type="submission" date="2016-07" db="EMBL/GenBank/DDBJ databases">
        <title>Pervasive Adenine N6-methylation of Active Genes in Fungi.</title>
        <authorList>
            <consortium name="DOE Joint Genome Institute"/>
            <person name="Mondo S.J."/>
            <person name="Dannebaum R.O."/>
            <person name="Kuo R.C."/>
            <person name="Labutti K."/>
            <person name="Haridas S."/>
            <person name="Kuo A."/>
            <person name="Salamov A."/>
            <person name="Ahrendt S.R."/>
            <person name="Lipzen A."/>
            <person name="Sullivan W."/>
            <person name="Andreopoulos W.B."/>
            <person name="Clum A."/>
            <person name="Lindquist E."/>
            <person name="Daum C."/>
            <person name="Ramamoorthy G.K."/>
            <person name="Gryganskyi A."/>
            <person name="Culley D."/>
            <person name="Magnuson J.K."/>
            <person name="James T.Y."/>
            <person name="O'Malley M.A."/>
            <person name="Stajich J.E."/>
            <person name="Spatafora J.W."/>
            <person name="Visel A."/>
            <person name="Grigoriev I.V."/>
        </authorList>
    </citation>
    <scope>NUCLEOTIDE SEQUENCE [LARGE SCALE GENOMIC DNA]</scope>
    <source>
        <strain evidence="8 9">62-1032</strain>
    </source>
</reference>
<accession>A0A1Y2G4U9</accession>
<dbReference type="EMBL" id="MCGR01000001">
    <property type="protein sequence ID" value="ORY92953.1"/>
    <property type="molecule type" value="Genomic_DNA"/>
</dbReference>
<comment type="subcellular location">
    <subcellularLocation>
        <location evidence="1">Cytoplasm</location>
        <location evidence="1">Cytoskeleton</location>
    </subcellularLocation>
</comment>
<feature type="region of interest" description="Disordered" evidence="7">
    <location>
        <begin position="125"/>
        <end position="222"/>
    </location>
</feature>
<dbReference type="AlphaFoldDB" id="A0A1Y2G4U9"/>
<keyword evidence="4" id="KW-0963">Cytoplasm</keyword>
<comment type="caution">
    <text evidence="8">The sequence shown here is derived from an EMBL/GenBank/DDBJ whole genome shotgun (WGS) entry which is preliminary data.</text>
</comment>
<organism evidence="8 9">
    <name type="scientific">Leucosporidium creatinivorum</name>
    <dbReference type="NCBI Taxonomy" id="106004"/>
    <lineage>
        <taxon>Eukaryota</taxon>
        <taxon>Fungi</taxon>
        <taxon>Dikarya</taxon>
        <taxon>Basidiomycota</taxon>
        <taxon>Pucciniomycotina</taxon>
        <taxon>Microbotryomycetes</taxon>
        <taxon>Leucosporidiales</taxon>
        <taxon>Leucosporidium</taxon>
    </lineage>
</organism>
<feature type="compositionally biased region" description="Pro residues" evidence="7">
    <location>
        <begin position="165"/>
        <end position="186"/>
    </location>
</feature>
<keyword evidence="9" id="KW-1185">Reference proteome</keyword>
<dbReference type="PANTHER" id="PTHR13072:SF0">
    <property type="entry name" value="DYNACTIN SUBUNIT 6"/>
    <property type="match status" value="1"/>
</dbReference>
<dbReference type="GO" id="GO:0005869">
    <property type="term" value="C:dynactin complex"/>
    <property type="evidence" value="ECO:0007669"/>
    <property type="project" value="InterPro"/>
</dbReference>
<dbReference type="Proteomes" id="UP000193467">
    <property type="component" value="Unassembled WGS sequence"/>
</dbReference>
<evidence type="ECO:0000256" key="1">
    <source>
        <dbReference type="ARBA" id="ARBA00004245"/>
    </source>
</evidence>
<gene>
    <name evidence="8" type="ORF">BCR35DRAFT_323268</name>
</gene>
<dbReference type="InterPro" id="IPR011004">
    <property type="entry name" value="Trimer_LpxA-like_sf"/>
</dbReference>
<dbReference type="PANTHER" id="PTHR13072">
    <property type="entry name" value="DYNACTIN 6"/>
    <property type="match status" value="1"/>
</dbReference>
<evidence type="ECO:0000256" key="4">
    <source>
        <dbReference type="ARBA" id="ARBA00022490"/>
    </source>
</evidence>
<dbReference type="GO" id="GO:0070840">
    <property type="term" value="F:dynein complex binding"/>
    <property type="evidence" value="ECO:0007669"/>
    <property type="project" value="TreeGrafter"/>
</dbReference>
<feature type="compositionally biased region" description="Polar residues" evidence="7">
    <location>
        <begin position="194"/>
        <end position="209"/>
    </location>
</feature>
<sequence length="248" mass="26483">MATIKDAFSIGSKCTIVHDADLRGDITIGSGSVLHPRCSIVAYSGPIVIGSNCIIEETVIIVNRTKGVMRIGDNNHFQVGCRIESPQIGHSNIFNPRCRTSPLITIGDHCSIGAGCIVLPNPFPPPFSAPPPGEEEEKEGATPMQEEPAAAAAEEGDEADRDPSSPRPPSLPPKDPPLSTPAPLPAPTTMHIPSHSTLFLSSTASSPSDIRTRVWSGEGSGQGKAFHLKHLEYLREMVPRGNKLRMFV</sequence>
<evidence type="ECO:0000256" key="5">
    <source>
        <dbReference type="ARBA" id="ARBA00023212"/>
    </source>
</evidence>
<protein>
    <recommendedName>
        <fullName evidence="3">Dynactin subunit 6</fullName>
    </recommendedName>
</protein>
<evidence type="ECO:0000256" key="3">
    <source>
        <dbReference type="ARBA" id="ARBA00016573"/>
    </source>
</evidence>
<evidence type="ECO:0000313" key="9">
    <source>
        <dbReference type="Proteomes" id="UP000193467"/>
    </source>
</evidence>
<name>A0A1Y2G4U9_9BASI</name>
<comment type="function">
    <text evidence="6">Part of the dynactin complex that activates the molecular motor dynein for ultra-processive transport along microtubules.</text>
</comment>
<dbReference type="Gene3D" id="2.160.10.10">
    <property type="entry name" value="Hexapeptide repeat proteins"/>
    <property type="match status" value="1"/>
</dbReference>
<evidence type="ECO:0000256" key="2">
    <source>
        <dbReference type="ARBA" id="ARBA00007719"/>
    </source>
</evidence>
<evidence type="ECO:0000256" key="7">
    <source>
        <dbReference type="SAM" id="MobiDB-lite"/>
    </source>
</evidence>
<dbReference type="GO" id="GO:0007052">
    <property type="term" value="P:mitotic spindle organization"/>
    <property type="evidence" value="ECO:0007669"/>
    <property type="project" value="TreeGrafter"/>
</dbReference>
<comment type="similarity">
    <text evidence="2">Belongs to the dynactin subunits 5/6 family. Dynactin subunit 6 subfamily.</text>
</comment>
<dbReference type="STRING" id="106004.A0A1Y2G4U9"/>
<dbReference type="SUPFAM" id="SSF51161">
    <property type="entry name" value="Trimeric LpxA-like enzymes"/>
    <property type="match status" value="1"/>
</dbReference>
<keyword evidence="5" id="KW-0206">Cytoskeleton</keyword>
<evidence type="ECO:0000313" key="8">
    <source>
        <dbReference type="EMBL" id="ORY92953.1"/>
    </source>
</evidence>
<evidence type="ECO:0000256" key="6">
    <source>
        <dbReference type="ARBA" id="ARBA00034687"/>
    </source>
</evidence>
<proteinExistence type="inferred from homology"/>
<dbReference type="InterPro" id="IPR027777">
    <property type="entry name" value="DCTN6"/>
</dbReference>
<dbReference type="InParanoid" id="A0A1Y2G4U9"/>
<dbReference type="OrthoDB" id="2355at2759"/>